<dbReference type="InterPro" id="IPR002781">
    <property type="entry name" value="TM_pro_TauE-like"/>
</dbReference>
<feature type="transmembrane region" description="Helical" evidence="8">
    <location>
        <begin position="157"/>
        <end position="175"/>
    </location>
</feature>
<evidence type="ECO:0000256" key="3">
    <source>
        <dbReference type="ARBA" id="ARBA00022448"/>
    </source>
</evidence>
<dbReference type="GO" id="GO:0005886">
    <property type="term" value="C:plasma membrane"/>
    <property type="evidence" value="ECO:0007669"/>
    <property type="project" value="UniProtKB-SubCell"/>
</dbReference>
<feature type="transmembrane region" description="Helical" evidence="8">
    <location>
        <begin position="182"/>
        <end position="199"/>
    </location>
</feature>
<dbReference type="OrthoDB" id="554695at2"/>
<evidence type="ECO:0000256" key="8">
    <source>
        <dbReference type="RuleBase" id="RU363041"/>
    </source>
</evidence>
<dbReference type="InterPro" id="IPR052017">
    <property type="entry name" value="TSUP"/>
</dbReference>
<sequence>MDEFSVSVLLFLIVIGFLAAFVDAVVGGGGLIAMPALLFTGMSPQTALGTNKLAGTMGSGTSMISFLRHGQINKRLVFTLFPLAFVGSVLGVIVVQRIPPDILEPIILILLVVVTIYTLANKNLGSLSTFQSITRKVWLVGALVAVVLGFYDGFLGPGTGSFLLFAFIFLGFNFVEAAGNAKVLNFASNIGGLLAFIWFDSIHYAYGLPMGAAMIAGAYVGANVAIKKGSAYVKMLFIIVTIALIAKNAWDYLM</sequence>
<keyword evidence="10" id="KW-1185">Reference proteome</keyword>
<reference evidence="9 10" key="1">
    <citation type="submission" date="2016-10" db="EMBL/GenBank/DDBJ databases">
        <authorList>
            <person name="de Groot N.N."/>
        </authorList>
    </citation>
    <scope>NUCLEOTIDE SEQUENCE [LARGE SCALE GENOMIC DNA]</scope>
    <source>
        <strain evidence="9 10">DSM 23126</strain>
    </source>
</reference>
<evidence type="ECO:0000256" key="2">
    <source>
        <dbReference type="ARBA" id="ARBA00009142"/>
    </source>
</evidence>
<feature type="transmembrane region" description="Helical" evidence="8">
    <location>
        <begin position="232"/>
        <end position="250"/>
    </location>
</feature>
<dbReference type="PANTHER" id="PTHR30269">
    <property type="entry name" value="TRANSMEMBRANE PROTEIN YFCA"/>
    <property type="match status" value="1"/>
</dbReference>
<evidence type="ECO:0000256" key="4">
    <source>
        <dbReference type="ARBA" id="ARBA00022475"/>
    </source>
</evidence>
<evidence type="ECO:0000313" key="9">
    <source>
        <dbReference type="EMBL" id="SDW54095.1"/>
    </source>
</evidence>
<feature type="transmembrane region" description="Helical" evidence="8">
    <location>
        <begin position="102"/>
        <end position="121"/>
    </location>
</feature>
<accession>A0A1H2UDA0</accession>
<protein>
    <recommendedName>
        <fullName evidence="8">Probable membrane transporter protein</fullName>
    </recommendedName>
</protein>
<evidence type="ECO:0000256" key="6">
    <source>
        <dbReference type="ARBA" id="ARBA00022989"/>
    </source>
</evidence>
<feature type="transmembrane region" description="Helical" evidence="8">
    <location>
        <begin position="76"/>
        <end position="96"/>
    </location>
</feature>
<proteinExistence type="inferred from homology"/>
<evidence type="ECO:0000256" key="7">
    <source>
        <dbReference type="ARBA" id="ARBA00023136"/>
    </source>
</evidence>
<evidence type="ECO:0000256" key="1">
    <source>
        <dbReference type="ARBA" id="ARBA00004651"/>
    </source>
</evidence>
<dbReference type="RefSeq" id="WP_091613658.1">
    <property type="nucleotide sequence ID" value="NZ_FNNC01000003.1"/>
</dbReference>
<keyword evidence="5 8" id="KW-0812">Transmembrane</keyword>
<feature type="transmembrane region" description="Helical" evidence="8">
    <location>
        <begin position="205"/>
        <end position="225"/>
    </location>
</feature>
<dbReference type="Pfam" id="PF01925">
    <property type="entry name" value="TauE"/>
    <property type="match status" value="1"/>
</dbReference>
<evidence type="ECO:0000256" key="5">
    <source>
        <dbReference type="ARBA" id="ARBA00022692"/>
    </source>
</evidence>
<keyword evidence="3" id="KW-0813">Transport</keyword>
<organism evidence="9 10">
    <name type="scientific">Marinococcus luteus</name>
    <dbReference type="NCBI Taxonomy" id="1122204"/>
    <lineage>
        <taxon>Bacteria</taxon>
        <taxon>Bacillati</taxon>
        <taxon>Bacillota</taxon>
        <taxon>Bacilli</taxon>
        <taxon>Bacillales</taxon>
        <taxon>Bacillaceae</taxon>
        <taxon>Marinococcus</taxon>
    </lineage>
</organism>
<feature type="transmembrane region" description="Helical" evidence="8">
    <location>
        <begin position="133"/>
        <end position="151"/>
    </location>
</feature>
<dbReference type="AlphaFoldDB" id="A0A1H2UDA0"/>
<comment type="subcellular location">
    <subcellularLocation>
        <location evidence="1 8">Cell membrane</location>
        <topology evidence="1 8">Multi-pass membrane protein</topology>
    </subcellularLocation>
</comment>
<evidence type="ECO:0000313" key="10">
    <source>
        <dbReference type="Proteomes" id="UP000199488"/>
    </source>
</evidence>
<dbReference type="Proteomes" id="UP000199488">
    <property type="component" value="Unassembled WGS sequence"/>
</dbReference>
<keyword evidence="6 8" id="KW-1133">Transmembrane helix</keyword>
<dbReference type="STRING" id="1122204.SAMN05421781_1670"/>
<keyword evidence="7 8" id="KW-0472">Membrane</keyword>
<feature type="transmembrane region" description="Helical" evidence="8">
    <location>
        <begin position="6"/>
        <end position="39"/>
    </location>
</feature>
<name>A0A1H2UDA0_9BACI</name>
<comment type="similarity">
    <text evidence="2 8">Belongs to the 4-toluene sulfonate uptake permease (TSUP) (TC 2.A.102) family.</text>
</comment>
<gene>
    <name evidence="9" type="ORF">SAMN05421781_1670</name>
</gene>
<dbReference type="EMBL" id="FNNC01000003">
    <property type="protein sequence ID" value="SDW54095.1"/>
    <property type="molecule type" value="Genomic_DNA"/>
</dbReference>
<keyword evidence="4 8" id="KW-1003">Cell membrane</keyword>
<dbReference type="PANTHER" id="PTHR30269:SF0">
    <property type="entry name" value="MEMBRANE TRANSPORTER PROTEIN YFCA-RELATED"/>
    <property type="match status" value="1"/>
</dbReference>